<evidence type="ECO:0008006" key="3">
    <source>
        <dbReference type="Google" id="ProtNLM"/>
    </source>
</evidence>
<dbReference type="InterPro" id="IPR036661">
    <property type="entry name" value="Luciferase-like_sf"/>
</dbReference>
<dbReference type="EMBL" id="FOOQ01000001">
    <property type="protein sequence ID" value="SFF92884.1"/>
    <property type="molecule type" value="Genomic_DNA"/>
</dbReference>
<protein>
    <recommendedName>
        <fullName evidence="3">Luciferase-like monooxygenase</fullName>
    </recommendedName>
</protein>
<organism evidence="1 2">
    <name type="scientific">Halopelagius inordinatus</name>
    <dbReference type="NCBI Taxonomy" id="553467"/>
    <lineage>
        <taxon>Archaea</taxon>
        <taxon>Methanobacteriati</taxon>
        <taxon>Methanobacteriota</taxon>
        <taxon>Stenosarchaea group</taxon>
        <taxon>Halobacteria</taxon>
        <taxon>Halobacteriales</taxon>
        <taxon>Haloferacaceae</taxon>
    </lineage>
</organism>
<dbReference type="InterPro" id="IPR055812">
    <property type="entry name" value="DUF7388"/>
</dbReference>
<dbReference type="Proteomes" id="UP000198876">
    <property type="component" value="Unassembled WGS sequence"/>
</dbReference>
<evidence type="ECO:0000313" key="1">
    <source>
        <dbReference type="EMBL" id="SFF92884.1"/>
    </source>
</evidence>
<dbReference type="Gene3D" id="3.20.20.30">
    <property type="entry name" value="Luciferase-like domain"/>
    <property type="match status" value="1"/>
</dbReference>
<proteinExistence type="predicted"/>
<gene>
    <name evidence="1" type="ORF">SAMN04488063_0831</name>
</gene>
<dbReference type="Pfam" id="PF24114">
    <property type="entry name" value="DUF7388"/>
    <property type="match status" value="1"/>
</dbReference>
<dbReference type="AlphaFoldDB" id="A0A1I2MN10"/>
<dbReference type="GO" id="GO:0016705">
    <property type="term" value="F:oxidoreductase activity, acting on paired donors, with incorporation or reduction of molecular oxygen"/>
    <property type="evidence" value="ECO:0007669"/>
    <property type="project" value="InterPro"/>
</dbReference>
<name>A0A1I2MN10_9EURY</name>
<accession>A0A1I2MN10</accession>
<evidence type="ECO:0000313" key="2">
    <source>
        <dbReference type="Proteomes" id="UP000198876"/>
    </source>
</evidence>
<keyword evidence="2" id="KW-1185">Reference proteome</keyword>
<reference evidence="2" key="1">
    <citation type="submission" date="2016-10" db="EMBL/GenBank/DDBJ databases">
        <authorList>
            <person name="Varghese N."/>
            <person name="Submissions S."/>
        </authorList>
    </citation>
    <scope>NUCLEOTIDE SEQUENCE [LARGE SCALE GENOMIC DNA]</scope>
    <source>
        <strain evidence="2">CGMCC 1.7739</strain>
    </source>
</reference>
<dbReference type="RefSeq" id="WP_092888780.1">
    <property type="nucleotide sequence ID" value="NZ_FOOQ01000001.1"/>
</dbReference>
<dbReference type="SUPFAM" id="SSF51679">
    <property type="entry name" value="Bacterial luciferase-like"/>
    <property type="match status" value="1"/>
</dbReference>
<dbReference type="OrthoDB" id="340945at2157"/>
<sequence length="262" mass="27678">MLTGERSVSQTGLDAVALKPKECDVLAGLDVPVDTVAVDYEGREYRPSADVLRELAADKEVRLTIPVRADGFDPLGDDALWDEVPDSVRRILVAGHSAYLSEAESRRAVAPRLGAGVERAPDAWVGTAGVERIALAAGGTQYELLSRTTARDLRSLRAAGYDGEVAVYAPTVLSEDEDEILDGVGAYAARRPPVDAALPDGAATDADAAGRAREVLSKAVRDYGLVGTAETVREQVTELKEAGADVVVGYPARGVESFAESR</sequence>